<keyword evidence="1" id="KW-0175">Coiled coil</keyword>
<dbReference type="Pfam" id="PF03087">
    <property type="entry name" value="BPS1"/>
    <property type="match status" value="1"/>
</dbReference>
<evidence type="ECO:0000256" key="1">
    <source>
        <dbReference type="SAM" id="Coils"/>
    </source>
</evidence>
<evidence type="ECO:0000313" key="3">
    <source>
        <dbReference type="Proteomes" id="UP001141806"/>
    </source>
</evidence>
<name>A0A9Q0QSI2_9MAGN</name>
<dbReference type="AlphaFoldDB" id="A0A9Q0QSI2"/>
<organism evidence="2 3">
    <name type="scientific">Protea cynaroides</name>
    <dbReference type="NCBI Taxonomy" id="273540"/>
    <lineage>
        <taxon>Eukaryota</taxon>
        <taxon>Viridiplantae</taxon>
        <taxon>Streptophyta</taxon>
        <taxon>Embryophyta</taxon>
        <taxon>Tracheophyta</taxon>
        <taxon>Spermatophyta</taxon>
        <taxon>Magnoliopsida</taxon>
        <taxon>Proteales</taxon>
        <taxon>Proteaceae</taxon>
        <taxon>Protea</taxon>
    </lineage>
</organism>
<keyword evidence="3" id="KW-1185">Reference proteome</keyword>
<dbReference type="Proteomes" id="UP001141806">
    <property type="component" value="Unassembled WGS sequence"/>
</dbReference>
<sequence>MNRAFTKLILDIDYPMDSWKASSVDEYLRDSLKLLELLNSITSSLSHLGHARMSLSYALSHLENSPSHAMELLEAIQPSGDSNKNWEEQNEVKREEASCSSGKEWIICQAMAILKVVNFWVCGVVLSSLCGETDSCLKLRKSIDGFPNSSLMSLHVSVCEEMEKGGLFEVREVNKGVAQLVAVNCGVPSSAVAEELRRRVEILGKLLEDLEEEVNQLFSEVLLKRNHLLASLHQ</sequence>
<gene>
    <name evidence="2" type="ORF">NE237_003519</name>
</gene>
<feature type="coiled-coil region" evidence="1">
    <location>
        <begin position="193"/>
        <end position="227"/>
    </location>
</feature>
<dbReference type="InterPro" id="IPR004320">
    <property type="entry name" value="BPS1_pln"/>
</dbReference>
<dbReference type="EMBL" id="JAMYWD010000005">
    <property type="protein sequence ID" value="KAJ4970420.1"/>
    <property type="molecule type" value="Genomic_DNA"/>
</dbReference>
<dbReference type="PANTHER" id="PTHR31509">
    <property type="entry name" value="BPS1-LIKE PROTEIN"/>
    <property type="match status" value="1"/>
</dbReference>
<accession>A0A9Q0QSI2</accession>
<proteinExistence type="predicted"/>
<dbReference type="GO" id="GO:0048367">
    <property type="term" value="P:shoot system development"/>
    <property type="evidence" value="ECO:0007669"/>
    <property type="project" value="InterPro"/>
</dbReference>
<protein>
    <submittedName>
        <fullName evidence="2">Uncharacterized protein</fullName>
    </submittedName>
</protein>
<comment type="caution">
    <text evidence="2">The sequence shown here is derived from an EMBL/GenBank/DDBJ whole genome shotgun (WGS) entry which is preliminary data.</text>
</comment>
<dbReference type="OrthoDB" id="985898at2759"/>
<evidence type="ECO:0000313" key="2">
    <source>
        <dbReference type="EMBL" id="KAJ4970420.1"/>
    </source>
</evidence>
<reference evidence="2" key="1">
    <citation type="journal article" date="2023" name="Plant J.">
        <title>The genome of the king protea, Protea cynaroides.</title>
        <authorList>
            <person name="Chang J."/>
            <person name="Duong T.A."/>
            <person name="Schoeman C."/>
            <person name="Ma X."/>
            <person name="Roodt D."/>
            <person name="Barker N."/>
            <person name="Li Z."/>
            <person name="Van de Peer Y."/>
            <person name="Mizrachi E."/>
        </authorList>
    </citation>
    <scope>NUCLEOTIDE SEQUENCE</scope>
    <source>
        <tissue evidence="2">Young leaves</tissue>
    </source>
</reference>
<dbReference type="GO" id="GO:0048364">
    <property type="term" value="P:root development"/>
    <property type="evidence" value="ECO:0007669"/>
    <property type="project" value="InterPro"/>
</dbReference>